<dbReference type="Pfam" id="PF09388">
    <property type="entry name" value="SpoOE-like"/>
    <property type="match status" value="1"/>
</dbReference>
<keyword evidence="2" id="KW-1185">Reference proteome</keyword>
<dbReference type="RefSeq" id="WP_184526767.1">
    <property type="nucleotide sequence ID" value="NZ_JACHGK010000009.1"/>
</dbReference>
<dbReference type="InterPro" id="IPR036638">
    <property type="entry name" value="HLH_DNA-bd_sf"/>
</dbReference>
<dbReference type="GO" id="GO:0046983">
    <property type="term" value="F:protein dimerization activity"/>
    <property type="evidence" value="ECO:0007669"/>
    <property type="project" value="InterPro"/>
</dbReference>
<dbReference type="Proteomes" id="UP000531594">
    <property type="component" value="Unassembled WGS sequence"/>
</dbReference>
<dbReference type="InterPro" id="IPR018540">
    <property type="entry name" value="Spo0E-like"/>
</dbReference>
<name>A0A7X0LX59_9BACI</name>
<reference evidence="1 2" key="1">
    <citation type="submission" date="2020-08" db="EMBL/GenBank/DDBJ databases">
        <title>Genomic Encyclopedia of Type Strains, Phase IV (KMG-IV): sequencing the most valuable type-strain genomes for metagenomic binning, comparative biology and taxonomic classification.</title>
        <authorList>
            <person name="Goeker M."/>
        </authorList>
    </citation>
    <scope>NUCLEOTIDE SEQUENCE [LARGE SCALE GENOMIC DNA]</scope>
    <source>
        <strain evidence="1 2">DSM 5391</strain>
    </source>
</reference>
<organism evidence="1 2">
    <name type="scientific">Bacillus benzoevorans</name>
    <dbReference type="NCBI Taxonomy" id="1456"/>
    <lineage>
        <taxon>Bacteria</taxon>
        <taxon>Bacillati</taxon>
        <taxon>Bacillota</taxon>
        <taxon>Bacilli</taxon>
        <taxon>Bacillales</taxon>
        <taxon>Bacillaceae</taxon>
        <taxon>Bacillus</taxon>
    </lineage>
</organism>
<dbReference type="GO" id="GO:0043937">
    <property type="term" value="P:regulation of sporulation"/>
    <property type="evidence" value="ECO:0007669"/>
    <property type="project" value="InterPro"/>
</dbReference>
<gene>
    <name evidence="1" type="ORF">HNR53_002734</name>
</gene>
<dbReference type="Gene3D" id="4.10.280.10">
    <property type="entry name" value="Helix-loop-helix DNA-binding domain"/>
    <property type="match status" value="1"/>
</dbReference>
<comment type="caution">
    <text evidence="1">The sequence shown here is derived from an EMBL/GenBank/DDBJ whole genome shotgun (WGS) entry which is preliminary data.</text>
</comment>
<proteinExistence type="predicted"/>
<dbReference type="EMBL" id="JACHGK010000009">
    <property type="protein sequence ID" value="MBB6446084.1"/>
    <property type="molecule type" value="Genomic_DNA"/>
</dbReference>
<protein>
    <recommendedName>
        <fullName evidence="3">Spo0E like sporulation regulatory protein</fullName>
    </recommendedName>
</protein>
<dbReference type="InterPro" id="IPR037208">
    <property type="entry name" value="Spo0E-like_sf"/>
</dbReference>
<evidence type="ECO:0000313" key="2">
    <source>
        <dbReference type="Proteomes" id="UP000531594"/>
    </source>
</evidence>
<accession>A0A7X0LX59</accession>
<sequence length="67" mass="7839">MKQLTLEDKLLIMTSLLNYIQLLRDRLINEGLSEGLSSEKTVLLSQELDEYIYLYQVFQQQCRGLVS</sequence>
<evidence type="ECO:0000313" key="1">
    <source>
        <dbReference type="EMBL" id="MBB6446084.1"/>
    </source>
</evidence>
<dbReference type="AlphaFoldDB" id="A0A7X0LX59"/>
<dbReference type="SUPFAM" id="SSF140500">
    <property type="entry name" value="BAS1536-like"/>
    <property type="match status" value="1"/>
</dbReference>
<evidence type="ECO:0008006" key="3">
    <source>
        <dbReference type="Google" id="ProtNLM"/>
    </source>
</evidence>